<dbReference type="GO" id="GO:0016787">
    <property type="term" value="F:hydrolase activity"/>
    <property type="evidence" value="ECO:0007669"/>
    <property type="project" value="UniProtKB-KW"/>
</dbReference>
<sequence length="346" mass="36544">MGLGRAPLPHPGDRVTTRLIVDVDTGIDDSLALVLLAADPAAEIVAVCCTAGNVPTAQVTRNTASWLDLCGLHDVEVCVGADGPLVAPLMTTEDTHGPLGVGYADLPPSTRSLSARSAATAWVELARAHPGELTGLVTGPLTNLALALRLEPTLPTLLRRLVIMGGSFDHPGNTTPTSEWNVAVDPEAAKEVFDAFSAAPAGREPIVCGLNLTETIEMHPHYLDRLIAAAGGPDVPIVRHLADAIRFYFEFHEAQGEGYLAHMHDPFAAAVALRPEIAEYRTATVDVELAGTLTRGTTVADRRGHWGREPNAAIAVATDPEAFFDDLVARVGAFAARRAQMSLGRS</sequence>
<dbReference type="InterPro" id="IPR036452">
    <property type="entry name" value="Ribo_hydro-like"/>
</dbReference>
<dbReference type="SUPFAM" id="SSF53590">
    <property type="entry name" value="Nucleoside hydrolase"/>
    <property type="match status" value="1"/>
</dbReference>
<evidence type="ECO:0000256" key="1">
    <source>
        <dbReference type="ARBA" id="ARBA00022801"/>
    </source>
</evidence>
<accession>A0ABS7P179</accession>
<dbReference type="CDD" id="cd02653">
    <property type="entry name" value="nuc_hydro_3"/>
    <property type="match status" value="1"/>
</dbReference>
<feature type="domain" description="Inosine/uridine-preferring nucleoside hydrolase" evidence="3">
    <location>
        <begin position="19"/>
        <end position="325"/>
    </location>
</feature>
<comment type="caution">
    <text evidence="4">The sequence shown here is derived from an EMBL/GenBank/DDBJ whole genome shotgun (WGS) entry which is preliminary data.</text>
</comment>
<evidence type="ECO:0000313" key="5">
    <source>
        <dbReference type="Proteomes" id="UP000825228"/>
    </source>
</evidence>
<dbReference type="Pfam" id="PF01156">
    <property type="entry name" value="IU_nuc_hydro"/>
    <property type="match status" value="1"/>
</dbReference>
<evidence type="ECO:0000259" key="3">
    <source>
        <dbReference type="Pfam" id="PF01156"/>
    </source>
</evidence>
<dbReference type="InterPro" id="IPR023186">
    <property type="entry name" value="IUNH"/>
</dbReference>
<dbReference type="RefSeq" id="WP_222683718.1">
    <property type="nucleotide sequence ID" value="NZ_JABUBT010000004.1"/>
</dbReference>
<proteinExistence type="predicted"/>
<organism evidence="4 5">
    <name type="scientific">Rhodococcoides corynebacterioides</name>
    <dbReference type="NCBI Taxonomy" id="53972"/>
    <lineage>
        <taxon>Bacteria</taxon>
        <taxon>Bacillati</taxon>
        <taxon>Actinomycetota</taxon>
        <taxon>Actinomycetes</taxon>
        <taxon>Mycobacteriales</taxon>
        <taxon>Nocardiaceae</taxon>
        <taxon>Rhodococcoides</taxon>
    </lineage>
</organism>
<dbReference type="Proteomes" id="UP000825228">
    <property type="component" value="Unassembled WGS sequence"/>
</dbReference>
<dbReference type="InterPro" id="IPR001910">
    <property type="entry name" value="Inosine/uridine_hydrolase_dom"/>
</dbReference>
<dbReference type="EMBL" id="JABUBU010000002">
    <property type="protein sequence ID" value="MBY6366162.1"/>
    <property type="molecule type" value="Genomic_DNA"/>
</dbReference>
<reference evidence="4 5" key="1">
    <citation type="submission" date="2020-06" db="EMBL/GenBank/DDBJ databases">
        <title>Taxonomy, biology and ecology of Rhodococcus bacteria occurring in California pistachio and other woody hosts as revealed by genome sequence analyses.</title>
        <authorList>
            <person name="Gai Y."/>
            <person name="Riely B."/>
        </authorList>
    </citation>
    <scope>NUCLEOTIDE SEQUENCE [LARGE SCALE GENOMIC DNA]</scope>
    <source>
        <strain evidence="4 5">BP-281</strain>
    </source>
</reference>
<keyword evidence="5" id="KW-1185">Reference proteome</keyword>
<dbReference type="PANTHER" id="PTHR12304:SF4">
    <property type="entry name" value="URIDINE NUCLEOSIDASE"/>
    <property type="match status" value="1"/>
</dbReference>
<dbReference type="PANTHER" id="PTHR12304">
    <property type="entry name" value="INOSINE-URIDINE PREFERRING NUCLEOSIDE HYDROLASE"/>
    <property type="match status" value="1"/>
</dbReference>
<dbReference type="Gene3D" id="3.90.245.10">
    <property type="entry name" value="Ribonucleoside hydrolase-like"/>
    <property type="match status" value="1"/>
</dbReference>
<evidence type="ECO:0000313" key="4">
    <source>
        <dbReference type="EMBL" id="MBY6366162.1"/>
    </source>
</evidence>
<protein>
    <submittedName>
        <fullName evidence="4">Nucleoside hydrolase</fullName>
    </submittedName>
</protein>
<gene>
    <name evidence="4" type="ORF">HQ603_05275</name>
</gene>
<keyword evidence="1 4" id="KW-0378">Hydrolase</keyword>
<name>A0ABS7P179_9NOCA</name>
<evidence type="ECO:0000256" key="2">
    <source>
        <dbReference type="ARBA" id="ARBA00023295"/>
    </source>
</evidence>
<keyword evidence="2" id="KW-0326">Glycosidase</keyword>